<dbReference type="Proteomes" id="UP001162891">
    <property type="component" value="Chromosome"/>
</dbReference>
<dbReference type="Pfam" id="PF02639">
    <property type="entry name" value="DUF188"/>
    <property type="match status" value="1"/>
</dbReference>
<evidence type="ECO:0000313" key="4">
    <source>
        <dbReference type="Proteomes" id="UP001162891"/>
    </source>
</evidence>
<protein>
    <recommendedName>
        <fullName evidence="2">UPF0178 protein AMOR_18910</fullName>
    </recommendedName>
</protein>
<dbReference type="PANTHER" id="PTHR35146">
    <property type="entry name" value="UPF0178 PROTEIN YAII"/>
    <property type="match status" value="1"/>
</dbReference>
<dbReference type="PANTHER" id="PTHR35146:SF1">
    <property type="entry name" value="UPF0178 PROTEIN YAII"/>
    <property type="match status" value="1"/>
</dbReference>
<dbReference type="EMBL" id="AP025591">
    <property type="protein sequence ID" value="BDG02895.1"/>
    <property type="molecule type" value="Genomic_DNA"/>
</dbReference>
<dbReference type="NCBIfam" id="NF001095">
    <property type="entry name" value="PRK00124.1"/>
    <property type="match status" value="1"/>
</dbReference>
<comment type="similarity">
    <text evidence="1 2">Belongs to the UPF0178 family.</text>
</comment>
<name>A0ABN6MTB9_9BACT</name>
<dbReference type="HAMAP" id="MF_00489">
    <property type="entry name" value="UPF0178"/>
    <property type="match status" value="1"/>
</dbReference>
<organism evidence="3 4">
    <name type="scientific">Anaeromyxobacter oryzae</name>
    <dbReference type="NCBI Taxonomy" id="2918170"/>
    <lineage>
        <taxon>Bacteria</taxon>
        <taxon>Pseudomonadati</taxon>
        <taxon>Myxococcota</taxon>
        <taxon>Myxococcia</taxon>
        <taxon>Myxococcales</taxon>
        <taxon>Cystobacterineae</taxon>
        <taxon>Anaeromyxobacteraceae</taxon>
        <taxon>Anaeromyxobacter</taxon>
    </lineage>
</organism>
<dbReference type="RefSeq" id="WP_248360576.1">
    <property type="nucleotide sequence ID" value="NZ_AP025591.1"/>
</dbReference>
<dbReference type="InterPro" id="IPR003791">
    <property type="entry name" value="UPF0178"/>
</dbReference>
<evidence type="ECO:0000256" key="2">
    <source>
        <dbReference type="HAMAP-Rule" id="MF_00489"/>
    </source>
</evidence>
<accession>A0ABN6MTB9</accession>
<dbReference type="CDD" id="cd18720">
    <property type="entry name" value="PIN_YqxD-like"/>
    <property type="match status" value="1"/>
</dbReference>
<gene>
    <name evidence="3" type="primary">yaiI</name>
    <name evidence="3" type="ORF">AMOR_18910</name>
</gene>
<evidence type="ECO:0000313" key="3">
    <source>
        <dbReference type="EMBL" id="BDG02895.1"/>
    </source>
</evidence>
<reference evidence="4" key="1">
    <citation type="journal article" date="2022" name="Int. J. Syst. Evol. Microbiol.">
        <title>Anaeromyxobacter oryzae sp. nov., Anaeromyxobacter diazotrophicus sp. nov. and Anaeromyxobacter paludicola sp. nov., isolated from paddy soils.</title>
        <authorList>
            <person name="Itoh H."/>
            <person name="Xu Z."/>
            <person name="Mise K."/>
            <person name="Masuda Y."/>
            <person name="Ushijima N."/>
            <person name="Hayakawa C."/>
            <person name="Shiratori Y."/>
            <person name="Senoo K."/>
        </authorList>
    </citation>
    <scope>NUCLEOTIDE SEQUENCE [LARGE SCALE GENOMIC DNA]</scope>
    <source>
        <strain evidence="4">Red232</strain>
    </source>
</reference>
<proteinExistence type="inferred from homology"/>
<evidence type="ECO:0000256" key="1">
    <source>
        <dbReference type="ARBA" id="ARBA00008522"/>
    </source>
</evidence>
<keyword evidence="4" id="KW-1185">Reference proteome</keyword>
<sequence length="152" mass="16050">MKIFVDADACPAAVKEIVIRAAERLAVATVFVANKNIRLPPSRYVSTVRVAMGLDVADGYIAKSAKAGDLAITADIPLAAALVACGVVVLDLRGTVYTEENVGEALAVRNFHHELREGGVVTGGPSGFGPKETREFAGAFDREVSKAMRRPP</sequence>